<feature type="domain" description="HTH cro/C1-type" evidence="1">
    <location>
        <begin position="18"/>
        <end position="69"/>
    </location>
</feature>
<evidence type="ECO:0000313" key="3">
    <source>
        <dbReference type="Proteomes" id="UP000006052"/>
    </source>
</evidence>
<dbReference type="InterPro" id="IPR001387">
    <property type="entry name" value="Cro/C1-type_HTH"/>
</dbReference>
<dbReference type="AlphaFoldDB" id="I3YPP8"/>
<protein>
    <submittedName>
        <fullName evidence="2">Helix-turn-helix protein</fullName>
    </submittedName>
</protein>
<evidence type="ECO:0000313" key="2">
    <source>
        <dbReference type="EMBL" id="AFL78966.1"/>
    </source>
</evidence>
<dbReference type="eggNOG" id="COG1396">
    <property type="taxonomic scope" value="Bacteria"/>
</dbReference>
<dbReference type="RefSeq" id="WP_014776179.1">
    <property type="nucleotide sequence ID" value="NC_018011.1"/>
</dbReference>
<dbReference type="Proteomes" id="UP000006052">
    <property type="component" value="Chromosome"/>
</dbReference>
<accession>I3YPP8</accession>
<dbReference type="EMBL" id="CP003274">
    <property type="protein sequence ID" value="AFL78966.1"/>
    <property type="molecule type" value="Genomic_DNA"/>
</dbReference>
<evidence type="ECO:0000259" key="1">
    <source>
        <dbReference type="PROSITE" id="PS50943"/>
    </source>
</evidence>
<sequence>MIKRHRNEKLIRAAGMRLRELREARGLSQEKVLFETNIHLSNIENGRQDITIATLVELCSTYDTSLEDFFKGMKYARSGTK</sequence>
<dbReference type="SUPFAM" id="SSF47413">
    <property type="entry name" value="lambda repressor-like DNA-binding domains"/>
    <property type="match status" value="1"/>
</dbReference>
<proteinExistence type="predicted"/>
<dbReference type="STRING" id="679935.Alfi_2706"/>
<organism evidence="2 3">
    <name type="scientific">Alistipes finegoldii (strain DSM 17242 / JCM 16770 / CCUG 46020 / CIP 107999 / KCTC 15236 / AHN 2437)</name>
    <dbReference type="NCBI Taxonomy" id="679935"/>
    <lineage>
        <taxon>Bacteria</taxon>
        <taxon>Pseudomonadati</taxon>
        <taxon>Bacteroidota</taxon>
        <taxon>Bacteroidia</taxon>
        <taxon>Bacteroidales</taxon>
        <taxon>Rikenellaceae</taxon>
        <taxon>Alistipes</taxon>
    </lineage>
</organism>
<dbReference type="SMART" id="SM00530">
    <property type="entry name" value="HTH_XRE"/>
    <property type="match status" value="1"/>
</dbReference>
<gene>
    <name evidence="2" type="ordered locus">Alfi_2706</name>
</gene>
<dbReference type="Pfam" id="PF01381">
    <property type="entry name" value="HTH_3"/>
    <property type="match status" value="1"/>
</dbReference>
<dbReference type="PATRIC" id="fig|679935.3.peg.2622"/>
<dbReference type="CDD" id="cd00093">
    <property type="entry name" value="HTH_XRE"/>
    <property type="match status" value="1"/>
</dbReference>
<dbReference type="PROSITE" id="PS50943">
    <property type="entry name" value="HTH_CROC1"/>
    <property type="match status" value="1"/>
</dbReference>
<dbReference type="Gene3D" id="1.10.260.40">
    <property type="entry name" value="lambda repressor-like DNA-binding domains"/>
    <property type="match status" value="1"/>
</dbReference>
<reference evidence="3" key="1">
    <citation type="journal article" date="2013" name="Stand. Genomic Sci.">
        <title>Complete genome sequence of the bile-resistant pigment-producing anaerobe Alistipes finegoldii type strain (AHN2437(T)).</title>
        <authorList>
            <person name="Mavromatis K."/>
            <person name="Stackebrandt E."/>
            <person name="Munk C."/>
            <person name="Lapidus A."/>
            <person name="Nolan M."/>
            <person name="Lucas S."/>
            <person name="Hammon N."/>
            <person name="Deshpande S."/>
            <person name="Cheng J.F."/>
            <person name="Tapia R."/>
            <person name="Goodwin L.A."/>
            <person name="Pitluck S."/>
            <person name="Liolios K."/>
            <person name="Pagani I."/>
            <person name="Ivanova N."/>
            <person name="Mikhailova N."/>
            <person name="Huntemann M."/>
            <person name="Pati A."/>
            <person name="Chen A."/>
            <person name="Palaniappan K."/>
            <person name="Land M."/>
            <person name="Hauser L."/>
            <person name="Rohde M."/>
            <person name="Gronow S."/>
            <person name="Goker M."/>
            <person name="Detter J.C."/>
            <person name="Bristow J."/>
            <person name="Eisen J.A."/>
            <person name="Markowitz V."/>
            <person name="Hugenholtz P."/>
            <person name="Kyrpides N.C."/>
            <person name="Klenk H.P."/>
            <person name="Woyke T."/>
        </authorList>
    </citation>
    <scope>NUCLEOTIDE SEQUENCE</scope>
    <source>
        <strain evidence="3">DSM 17242 / JCM 16770 / AHN 2437 / CCUG 46020 / CIP 107999</strain>
    </source>
</reference>
<dbReference type="HOGENOM" id="CLU_066192_29_6_10"/>
<dbReference type="InterPro" id="IPR010982">
    <property type="entry name" value="Lambda_DNA-bd_dom_sf"/>
</dbReference>
<dbReference type="GO" id="GO:0003677">
    <property type="term" value="F:DNA binding"/>
    <property type="evidence" value="ECO:0007669"/>
    <property type="project" value="InterPro"/>
</dbReference>
<dbReference type="KEGG" id="afd:Alfi_2706"/>
<name>I3YPP8_ALIFI</name>